<evidence type="ECO:0000313" key="3">
    <source>
        <dbReference type="EMBL" id="ELP88466.1"/>
    </source>
</evidence>
<protein>
    <submittedName>
        <fullName evidence="3">Uncharacterized protein</fullName>
    </submittedName>
</protein>
<dbReference type="OrthoDB" id="28585at2759"/>
<gene>
    <name evidence="3" type="ORF">EIN_230190</name>
</gene>
<keyword evidence="4" id="KW-1185">Reference proteome</keyword>
<feature type="non-terminal residue" evidence="3">
    <location>
        <position position="595"/>
    </location>
</feature>
<sequence>MSRKDARDDFTRRMEEENTRQKKKKNFGSRDAKILLQQDPLQDTNLENTTDETSSYSEVGKNLSSEEEDPNYKDTTTMFLDPKEVFKNESLCAGPQLNDPIVPFNIDTPLATTDITQIKMRRRFDQLDDLSTSKQKVIKFDPNEIAIKNAFLDIFGNDWKTRQMSRFVDDLQNATNTILKTTREIRGDATYVLPVIGISSSSVDYTSFFKKLLSGNGALFGTSPDVKNCCENVLYIVDSPQDDNVSIVENLWRDSEDTTRTLLVVPIAETVLEAKEMLLGLRCPEVLMTPIILDLNMYVETCEDVLLEDMKSGVLPIIHPFIVAKGIMYFRDFHQSFILFLDFLISHVEHSVILSHPSLIIPNFFEGVLSEKEGEYVEEYYQLFILFFGQLLTSLQVFMFVQYKVMYHPYSALLKYMDIGKKIDEFAFPTKFEGITPNKYSDEKLLQIVSSINETPSSESFKGLVEYIANVFGGIVMLHDEYAEMMELACVSTELDFEVKSIFEIIRKNKKKQERVDLRQYEALLEKASKNRITTEEALEVIATSGLSAYAGNALEGENEGVHVTKNHINILKQFITFNIFSYSGKSLSSNEKYF</sequence>
<feature type="region of interest" description="Disordered" evidence="2">
    <location>
        <begin position="1"/>
        <end position="74"/>
    </location>
</feature>
<organism evidence="3 4">
    <name type="scientific">Entamoeba invadens IP1</name>
    <dbReference type="NCBI Taxonomy" id="370355"/>
    <lineage>
        <taxon>Eukaryota</taxon>
        <taxon>Amoebozoa</taxon>
        <taxon>Evosea</taxon>
        <taxon>Archamoebae</taxon>
        <taxon>Mastigamoebida</taxon>
        <taxon>Entamoebidae</taxon>
        <taxon>Entamoeba</taxon>
    </lineage>
</organism>
<evidence type="ECO:0000256" key="2">
    <source>
        <dbReference type="SAM" id="MobiDB-lite"/>
    </source>
</evidence>
<dbReference type="RefSeq" id="XP_004255237.1">
    <property type="nucleotide sequence ID" value="XM_004255189.1"/>
</dbReference>
<evidence type="ECO:0000256" key="1">
    <source>
        <dbReference type="SAM" id="Coils"/>
    </source>
</evidence>
<proteinExistence type="predicted"/>
<feature type="compositionally biased region" description="Polar residues" evidence="2">
    <location>
        <begin position="39"/>
        <end position="57"/>
    </location>
</feature>
<dbReference type="GeneID" id="14887148"/>
<dbReference type="KEGG" id="eiv:EIN_230190"/>
<feature type="compositionally biased region" description="Basic and acidic residues" evidence="2">
    <location>
        <begin position="1"/>
        <end position="20"/>
    </location>
</feature>
<keyword evidence="1" id="KW-0175">Coiled coil</keyword>
<feature type="coiled-coil region" evidence="1">
    <location>
        <begin position="511"/>
        <end position="538"/>
    </location>
</feature>
<evidence type="ECO:0000313" key="4">
    <source>
        <dbReference type="Proteomes" id="UP000014680"/>
    </source>
</evidence>
<dbReference type="EMBL" id="KB206756">
    <property type="protein sequence ID" value="ELP88466.1"/>
    <property type="molecule type" value="Genomic_DNA"/>
</dbReference>
<dbReference type="VEuPathDB" id="AmoebaDB:EIN_230190"/>
<name>A0A0A1U330_ENTIV</name>
<dbReference type="AlphaFoldDB" id="A0A0A1U330"/>
<dbReference type="OMA" id="HSYKLFI"/>
<accession>A0A0A1U330</accession>
<reference evidence="3 4" key="1">
    <citation type="submission" date="2012-10" db="EMBL/GenBank/DDBJ databases">
        <authorList>
            <person name="Zafar N."/>
            <person name="Inman J."/>
            <person name="Hall N."/>
            <person name="Lorenzi H."/>
            <person name="Caler E."/>
        </authorList>
    </citation>
    <scope>NUCLEOTIDE SEQUENCE [LARGE SCALE GENOMIC DNA]</scope>
    <source>
        <strain evidence="3 4">IP1</strain>
    </source>
</reference>
<dbReference type="Proteomes" id="UP000014680">
    <property type="component" value="Unassembled WGS sequence"/>
</dbReference>